<organism evidence="5 6">
    <name type="scientific">Mytilus galloprovincialis</name>
    <name type="common">Mediterranean mussel</name>
    <dbReference type="NCBI Taxonomy" id="29158"/>
    <lineage>
        <taxon>Eukaryota</taxon>
        <taxon>Metazoa</taxon>
        <taxon>Spiralia</taxon>
        <taxon>Lophotrochozoa</taxon>
        <taxon>Mollusca</taxon>
        <taxon>Bivalvia</taxon>
        <taxon>Autobranchia</taxon>
        <taxon>Pteriomorphia</taxon>
        <taxon>Mytilida</taxon>
        <taxon>Mytiloidea</taxon>
        <taxon>Mytilidae</taxon>
        <taxon>Mytilinae</taxon>
        <taxon>Mytilus</taxon>
    </lineage>
</organism>
<keyword evidence="5" id="KW-0418">Kinase</keyword>
<dbReference type="GO" id="GO:0004674">
    <property type="term" value="F:protein serine/threonine kinase activity"/>
    <property type="evidence" value="ECO:0007669"/>
    <property type="project" value="UniProtKB-EC"/>
</dbReference>
<dbReference type="SUPFAM" id="SSF48403">
    <property type="entry name" value="Ankyrin repeat"/>
    <property type="match status" value="2"/>
</dbReference>
<feature type="domain" description="Novel STAND NTPase 3" evidence="4">
    <location>
        <begin position="2"/>
        <end position="103"/>
    </location>
</feature>
<feature type="repeat" description="ANK" evidence="3">
    <location>
        <begin position="401"/>
        <end position="433"/>
    </location>
</feature>
<protein>
    <submittedName>
        <fullName evidence="5">Death-associated protein kinase</fullName>
        <ecNumber evidence="5">2.7.11.1</ecNumber>
    </submittedName>
</protein>
<keyword evidence="6" id="KW-1185">Reference proteome</keyword>
<evidence type="ECO:0000313" key="5">
    <source>
        <dbReference type="EMBL" id="VDI49976.1"/>
    </source>
</evidence>
<dbReference type="PANTHER" id="PTHR24198">
    <property type="entry name" value="ANKYRIN REPEAT AND PROTEIN KINASE DOMAIN-CONTAINING PROTEIN"/>
    <property type="match status" value="1"/>
</dbReference>
<dbReference type="EC" id="2.7.11.1" evidence="5"/>
<feature type="repeat" description="ANK" evidence="3">
    <location>
        <begin position="718"/>
        <end position="750"/>
    </location>
</feature>
<dbReference type="Proteomes" id="UP000596742">
    <property type="component" value="Unassembled WGS sequence"/>
</dbReference>
<feature type="repeat" description="ANK" evidence="3">
    <location>
        <begin position="368"/>
        <end position="400"/>
    </location>
</feature>
<evidence type="ECO:0000256" key="1">
    <source>
        <dbReference type="ARBA" id="ARBA00022737"/>
    </source>
</evidence>
<feature type="repeat" description="ANK" evidence="3">
    <location>
        <begin position="751"/>
        <end position="783"/>
    </location>
</feature>
<dbReference type="Pfam" id="PF13637">
    <property type="entry name" value="Ank_4"/>
    <property type="match status" value="2"/>
</dbReference>
<dbReference type="Pfam" id="PF20720">
    <property type="entry name" value="nSTAND3"/>
    <property type="match status" value="1"/>
</dbReference>
<dbReference type="AlphaFoldDB" id="A0A8B6FGW1"/>
<dbReference type="PANTHER" id="PTHR24198:SF165">
    <property type="entry name" value="ANKYRIN REPEAT-CONTAINING PROTEIN-RELATED"/>
    <property type="match status" value="1"/>
</dbReference>
<evidence type="ECO:0000256" key="3">
    <source>
        <dbReference type="PROSITE-ProRule" id="PRU00023"/>
    </source>
</evidence>
<comment type="caution">
    <text evidence="5">The sequence shown here is derived from an EMBL/GenBank/DDBJ whole genome shotgun (WGS) entry which is preliminary data.</text>
</comment>
<dbReference type="PRINTS" id="PR01415">
    <property type="entry name" value="ANKYRIN"/>
</dbReference>
<dbReference type="InterPro" id="IPR049050">
    <property type="entry name" value="nSTAND3"/>
</dbReference>
<dbReference type="InterPro" id="IPR036770">
    <property type="entry name" value="Ankyrin_rpt-contain_sf"/>
</dbReference>
<proteinExistence type="predicted"/>
<dbReference type="PROSITE" id="PS50297">
    <property type="entry name" value="ANK_REP_REGION"/>
    <property type="match status" value="9"/>
</dbReference>
<evidence type="ECO:0000256" key="2">
    <source>
        <dbReference type="ARBA" id="ARBA00023043"/>
    </source>
</evidence>
<reference evidence="5" key="1">
    <citation type="submission" date="2018-11" db="EMBL/GenBank/DDBJ databases">
        <authorList>
            <person name="Alioto T."/>
            <person name="Alioto T."/>
        </authorList>
    </citation>
    <scope>NUCLEOTIDE SEQUENCE</scope>
</reference>
<feature type="repeat" description="ANK" evidence="3">
    <location>
        <begin position="533"/>
        <end position="565"/>
    </location>
</feature>
<keyword evidence="1" id="KW-0677">Repeat</keyword>
<evidence type="ECO:0000313" key="6">
    <source>
        <dbReference type="Proteomes" id="UP000596742"/>
    </source>
</evidence>
<dbReference type="Pfam" id="PF12796">
    <property type="entry name" value="Ank_2"/>
    <property type="match status" value="3"/>
</dbReference>
<feature type="repeat" description="ANK" evidence="3">
    <location>
        <begin position="467"/>
        <end position="499"/>
    </location>
</feature>
<dbReference type="InterPro" id="IPR002110">
    <property type="entry name" value="Ankyrin_rpt"/>
</dbReference>
<name>A0A8B6FGW1_MYTGA</name>
<keyword evidence="2 3" id="KW-0040">ANK repeat</keyword>
<gene>
    <name evidence="5" type="ORF">MGAL_10B078436</name>
</gene>
<feature type="repeat" description="ANK" evidence="3">
    <location>
        <begin position="633"/>
        <end position="659"/>
    </location>
</feature>
<dbReference type="EMBL" id="UYJE01006901">
    <property type="protein sequence ID" value="VDI49976.1"/>
    <property type="molecule type" value="Genomic_DNA"/>
</dbReference>
<dbReference type="Gene3D" id="1.25.40.20">
    <property type="entry name" value="Ankyrin repeat-containing domain"/>
    <property type="match status" value="3"/>
</dbReference>
<sequence>MFVSTRASDYVMECLQDNSCVTLTAPSGAGKSFIARHTALTLQKAGYKIVPVIQPDDIRNYYQPGEQTVFVVDDICGNFTANQQQIDNWKKLLPVVDTIIADKCYSLSRQGDEGKCKKCCLALLVIFNNQLEEKWFQGRITIEQTKIIKDTCEACGMNSIPKAKLKTELDTLVGTFVSKQNGIYRTLHDKLFDFLAYYFGQKIIECLIDHGDSDLVHERFVWQKSTNDETNNIDFMIKIPNDHLESYFQRFIRDWLAGKVAAVFSNNNMKVSSFRQQLIRYLQQLDRSQQKTLANTKDTARPKETCDSGSTSLICTCYDGYTDMVEWLLRNDVNVDQCRDDWASQNGHTDIVKLLLERKPDVNLCNKDGRSPLLQASQEGHTDIVKLLLERNPDVNLCNKDGLSPLLQASQNGHTDIVKLLLERKSDVDLCKKDGVSPLLQASHQGHTDIVKLLLERKPDVDLCKKDGVSPLLQASHQGHTDIVKLLLERKPDVDLCKKDGVSPLFQASHQGHTDIVKLLLERKPDVDLCNNDGVSPLLKASENGHTDIVKLLLERNPDVNLCCKKEFTPLIQASLNGHTDIVRLLLEWNPDPCDNTPLNTSYVNNNISISNSPSLVQSLMKHKPDINAQTYDGGNALYFSAKDGNIEITQLLLENNADSSICIYSKQYIAEMINNHPTGTLGELKQNIFDTHVRSKSSLVTEYVSQKSVDYVFDVVAGSSPLHIACFMGRKDVVNCLLDHNANFNQKKEDGTTPLFYACEVGHEDIVQLLLHKGADSQISRLDGKSPLDITKYNGHTSIELILTEYKKMADQLPV</sequence>
<feature type="repeat" description="ANK" evidence="3">
    <location>
        <begin position="434"/>
        <end position="466"/>
    </location>
</feature>
<evidence type="ECO:0000259" key="4">
    <source>
        <dbReference type="Pfam" id="PF20720"/>
    </source>
</evidence>
<feature type="repeat" description="ANK" evidence="3">
    <location>
        <begin position="500"/>
        <end position="532"/>
    </location>
</feature>
<dbReference type="OrthoDB" id="7464126at2759"/>
<keyword evidence="5" id="KW-0808">Transferase</keyword>
<dbReference type="PROSITE" id="PS50088">
    <property type="entry name" value="ANK_REPEAT"/>
    <property type="match status" value="9"/>
</dbReference>
<accession>A0A8B6FGW1</accession>
<dbReference type="SMART" id="SM00248">
    <property type="entry name" value="ANK"/>
    <property type="match status" value="12"/>
</dbReference>